<dbReference type="SUPFAM" id="SSF55811">
    <property type="entry name" value="Nudix"/>
    <property type="match status" value="1"/>
</dbReference>
<proteinExistence type="predicted"/>
<keyword evidence="2" id="KW-0378">Hydrolase</keyword>
<dbReference type="RefSeq" id="WP_124974892.1">
    <property type="nucleotide sequence ID" value="NZ_BFFP01000004.1"/>
</dbReference>
<organism evidence="4 5">
    <name type="scientific">Ligilactobacillus salitolerans</name>
    <dbReference type="NCBI Taxonomy" id="1808352"/>
    <lineage>
        <taxon>Bacteria</taxon>
        <taxon>Bacillati</taxon>
        <taxon>Bacillota</taxon>
        <taxon>Bacilli</taxon>
        <taxon>Lactobacillales</taxon>
        <taxon>Lactobacillaceae</taxon>
        <taxon>Ligilactobacillus</taxon>
    </lineage>
</organism>
<keyword evidence="5" id="KW-1185">Reference proteome</keyword>
<evidence type="ECO:0000313" key="5">
    <source>
        <dbReference type="Proteomes" id="UP000286848"/>
    </source>
</evidence>
<dbReference type="GO" id="GO:0005829">
    <property type="term" value="C:cytosol"/>
    <property type="evidence" value="ECO:0007669"/>
    <property type="project" value="TreeGrafter"/>
</dbReference>
<dbReference type="InterPro" id="IPR000086">
    <property type="entry name" value="NUDIX_hydrolase_dom"/>
</dbReference>
<dbReference type="OrthoDB" id="9806150at2"/>
<dbReference type="GO" id="GO:0019693">
    <property type="term" value="P:ribose phosphate metabolic process"/>
    <property type="evidence" value="ECO:0007669"/>
    <property type="project" value="TreeGrafter"/>
</dbReference>
<dbReference type="PROSITE" id="PS51462">
    <property type="entry name" value="NUDIX"/>
    <property type="match status" value="1"/>
</dbReference>
<reference evidence="4 5" key="1">
    <citation type="journal article" date="2019" name="Int. J. Syst. Evol. Microbiol.">
        <title>Lactobacillus salitolerans sp. nov., a novel lactic acid bacterium isolated from spent mushroom substrates.</title>
        <authorList>
            <person name="Tohno M."/>
            <person name="Tanizawa Y."/>
            <person name="Kojima Y."/>
            <person name="Sakamoto M."/>
            <person name="Nakamura Y."/>
            <person name="Ohkuma M."/>
            <person name="Kobayashi H."/>
        </authorList>
    </citation>
    <scope>NUCLEOTIDE SEQUENCE [LARGE SCALE GENOMIC DNA]</scope>
    <source>
        <strain evidence="4 5">YK43</strain>
    </source>
</reference>
<evidence type="ECO:0000256" key="2">
    <source>
        <dbReference type="ARBA" id="ARBA00022801"/>
    </source>
</evidence>
<comment type="caution">
    <text evidence="4">The sequence shown here is derived from an EMBL/GenBank/DDBJ whole genome shotgun (WGS) entry which is preliminary data.</text>
</comment>
<gene>
    <name evidence="4" type="ORF">LFYK43_03960</name>
</gene>
<dbReference type="AlphaFoldDB" id="A0A401IQX4"/>
<evidence type="ECO:0000313" key="4">
    <source>
        <dbReference type="EMBL" id="GBG93937.1"/>
    </source>
</evidence>
<evidence type="ECO:0000259" key="3">
    <source>
        <dbReference type="PROSITE" id="PS51462"/>
    </source>
</evidence>
<name>A0A401IQX4_9LACO</name>
<dbReference type="CDD" id="cd03424">
    <property type="entry name" value="NUDIX_ADPRase_Nudt5_UGPPase_Nudt14"/>
    <property type="match status" value="1"/>
</dbReference>
<dbReference type="Proteomes" id="UP000286848">
    <property type="component" value="Unassembled WGS sequence"/>
</dbReference>
<dbReference type="GO" id="GO:0016787">
    <property type="term" value="F:hydrolase activity"/>
    <property type="evidence" value="ECO:0007669"/>
    <property type="project" value="UniProtKB-KW"/>
</dbReference>
<dbReference type="Pfam" id="PF00293">
    <property type="entry name" value="NUDIX"/>
    <property type="match status" value="1"/>
</dbReference>
<evidence type="ECO:0000256" key="1">
    <source>
        <dbReference type="ARBA" id="ARBA00001946"/>
    </source>
</evidence>
<feature type="domain" description="Nudix hydrolase" evidence="3">
    <location>
        <begin position="39"/>
        <end position="179"/>
    </location>
</feature>
<dbReference type="PANTHER" id="PTHR11839:SF18">
    <property type="entry name" value="NUDIX HYDROLASE DOMAIN-CONTAINING PROTEIN"/>
    <property type="match status" value="1"/>
</dbReference>
<comment type="cofactor">
    <cofactor evidence="1">
        <name>Mg(2+)</name>
        <dbReference type="ChEBI" id="CHEBI:18420"/>
    </cofactor>
</comment>
<dbReference type="FunFam" id="3.90.79.10:FF:000024">
    <property type="entry name" value="ADP-ribose pyrophosphatase"/>
    <property type="match status" value="1"/>
</dbReference>
<dbReference type="Gene3D" id="3.90.79.10">
    <property type="entry name" value="Nucleoside Triphosphate Pyrophosphohydrolase"/>
    <property type="match status" value="1"/>
</dbReference>
<dbReference type="GO" id="GO:0006753">
    <property type="term" value="P:nucleoside phosphate metabolic process"/>
    <property type="evidence" value="ECO:0007669"/>
    <property type="project" value="TreeGrafter"/>
</dbReference>
<dbReference type="InterPro" id="IPR015797">
    <property type="entry name" value="NUDIX_hydrolase-like_dom_sf"/>
</dbReference>
<protein>
    <submittedName>
        <fullName evidence="4">ADP-ribose pyrophosphatase</fullName>
    </submittedName>
</protein>
<dbReference type="PANTHER" id="PTHR11839">
    <property type="entry name" value="UDP/ADP-SUGAR PYROPHOSPHATASE"/>
    <property type="match status" value="1"/>
</dbReference>
<accession>A0A401IQX4</accession>
<sequence>MDFEEKVKAVKHIYHGHVVDLDLETVELPDGRPAKREIVKHPGAVAVVAITAADKMIFIRQWREPLRQVTLEVPAGKIEANEQGEPLKTAQREMNEETRYHAENYELLSTFFSSPGFSDEKMYLYHASNLTPVKKELPQDKDELLEIVALSRSEINAAIERGEICDAKTIMAVLFWQLMEQ</sequence>
<dbReference type="EMBL" id="BFFP01000004">
    <property type="protein sequence ID" value="GBG93937.1"/>
    <property type="molecule type" value="Genomic_DNA"/>
</dbReference>